<dbReference type="AlphaFoldDB" id="A0A4Y6I5W9"/>
<dbReference type="Pfam" id="PF01732">
    <property type="entry name" value="Mycop_pep_DUF31"/>
    <property type="match status" value="1"/>
</dbReference>
<dbReference type="InterPro" id="IPR022382">
    <property type="entry name" value="Mycoplasma_peptidase_DUF31"/>
</dbReference>
<reference evidence="2 3" key="1">
    <citation type="submission" date="2019-06" db="EMBL/GenBank/DDBJ databases">
        <title>Mycoplasma nasistruthionis sp. nov. str Ms03.</title>
        <authorList>
            <person name="Botes A."/>
        </authorList>
    </citation>
    <scope>NUCLEOTIDE SEQUENCE [LARGE SCALE GENOMIC DNA]</scope>
    <source>
        <strain evidence="2 3">Ms03</strain>
    </source>
</reference>
<gene>
    <name evidence="2" type="ORF">FIV53_01790</name>
</gene>
<organism evidence="2 3">
    <name type="scientific">Mycoplasma nasistruthionis</name>
    <dbReference type="NCBI Taxonomy" id="353852"/>
    <lineage>
        <taxon>Bacteria</taxon>
        <taxon>Bacillati</taxon>
        <taxon>Mycoplasmatota</taxon>
        <taxon>Mollicutes</taxon>
        <taxon>Mycoplasmataceae</taxon>
        <taxon>Mycoplasma</taxon>
    </lineage>
</organism>
<proteinExistence type="predicted"/>
<protein>
    <recommendedName>
        <fullName evidence="1">DUF31 domain-containing protein</fullName>
    </recommendedName>
</protein>
<keyword evidence="3" id="KW-1185">Reference proteome</keyword>
<evidence type="ECO:0000313" key="2">
    <source>
        <dbReference type="EMBL" id="QDF65025.1"/>
    </source>
</evidence>
<dbReference type="Proteomes" id="UP000315201">
    <property type="component" value="Chromosome"/>
</dbReference>
<dbReference type="NCBIfam" id="NF045841">
    <property type="entry name" value="Ig_SerProt_MIP"/>
    <property type="match status" value="1"/>
</dbReference>
<name>A0A4Y6I5W9_9MOLU</name>
<feature type="domain" description="DUF31" evidence="1">
    <location>
        <begin position="1"/>
        <end position="262"/>
    </location>
</feature>
<evidence type="ECO:0000313" key="3">
    <source>
        <dbReference type="Proteomes" id="UP000315201"/>
    </source>
</evidence>
<accession>A0A4Y6I5W9</accession>
<sequence length="345" mass="38839">MKIVYAGVNFLNSSPKDYLASDSPYKELEEMADIAILEFDFSNSTNKYVYERPNTTTNGVIRETIDNVYDYARYATADFANPESGLTSKPAPYDLYSKFDELNSQTLLADGKKVPLMRYNFVAVGFPVAYTDNFLRESKYQYDEGKKEALKITSSLWVNKPSKLRKDKTNSSWLGGGLSPNVAVRTFTDKPGLTDLLISNPIINDELKQGFEVRYLKEKESTYENNRYITYGLGYVTQAYQPGRGASGTALRDVNGNIFGAMFLSGDAKNVSLISIVQGLRSPGVDYQGLYGNYNLEQYDLIYGGGKNQRTSYREAMIKLYGNEYKTKLFPNGLATVPDEYKFKS</sequence>
<evidence type="ECO:0000259" key="1">
    <source>
        <dbReference type="Pfam" id="PF01732"/>
    </source>
</evidence>
<dbReference type="NCBIfam" id="NF045842">
    <property type="entry name" value="MIP_near_MIB"/>
    <property type="match status" value="1"/>
</dbReference>
<dbReference type="EMBL" id="CP041147">
    <property type="protein sequence ID" value="QDF65025.1"/>
    <property type="molecule type" value="Genomic_DNA"/>
</dbReference>